<sequence>MLRASRFRNVPRLVRNLTWESLRADILAGLLGAVLVLPQGVAFSALAGLPPEYGIYTAVVPCIIAALFGSSRHVMSGPTNANSLALFAMLSPLAAPGSSSYVTLALSVTVAVGLMQLVIGALRLGSLTNFISPSVLLGFTCGASSLIALFALKDFFGLAVPAGTDAFGLVSFLLRNLTSINYASVTVALTTLVVTLAVRRISSKLPFMLIGLLAGYATASLAEFSGWFGDQHVAVVGAIPAAIPPFSVPHLSIEAIRDLFGISAALTIVALSQTISVAKMVAARSGQAIDANREFIGQGLSNVAGGFFSAYVSCGSLNRSLPNLEAGARTPLASVFSAVLLVTLVSFTGSQLSQIPLAAIAAMLLLVAWSLFDVAQLKTMAHASRIELTIVCVTYLATIGTRLERAILIGVVLSIAAHMYRTSRPVLACVVPDSSAGRRLVPVDSTKDMQSECPQLKVIRMQGLLYFGAVQNISGQLRGERCGTGKPKHLLVLARGMSFCDIAGTEMWKKELEARRASGGDLYFHDPQAQVLALWQKSGLLGELGDANLFATKQAALSDIIPRLNSTVCASCSVRLFQECSELKSLASDDCGRNRLPIP</sequence>
<gene>
    <name evidence="7" type="ORF">CBM2587_A160421</name>
</gene>
<feature type="transmembrane region" description="Helical" evidence="5">
    <location>
        <begin position="295"/>
        <end position="314"/>
    </location>
</feature>
<dbReference type="InterPro" id="IPR002645">
    <property type="entry name" value="STAS_dom"/>
</dbReference>
<feature type="transmembrane region" description="Helical" evidence="5">
    <location>
        <begin position="259"/>
        <end position="283"/>
    </location>
</feature>
<keyword evidence="2 5" id="KW-0812">Transmembrane</keyword>
<organism evidence="7 8">
    <name type="scientific">Cupriavidus taiwanensis</name>
    <dbReference type="NCBI Taxonomy" id="164546"/>
    <lineage>
        <taxon>Bacteria</taxon>
        <taxon>Pseudomonadati</taxon>
        <taxon>Pseudomonadota</taxon>
        <taxon>Betaproteobacteria</taxon>
        <taxon>Burkholderiales</taxon>
        <taxon>Burkholderiaceae</taxon>
        <taxon>Cupriavidus</taxon>
    </lineage>
</organism>
<feature type="transmembrane region" description="Helical" evidence="5">
    <location>
        <begin position="355"/>
        <end position="375"/>
    </location>
</feature>
<feature type="transmembrane region" description="Helical" evidence="5">
    <location>
        <begin position="21"/>
        <end position="47"/>
    </location>
</feature>
<dbReference type="InterPro" id="IPR036513">
    <property type="entry name" value="STAS_dom_sf"/>
</dbReference>
<proteinExistence type="predicted"/>
<dbReference type="Pfam" id="PF01740">
    <property type="entry name" value="STAS"/>
    <property type="match status" value="1"/>
</dbReference>
<feature type="domain" description="STAS" evidence="6">
    <location>
        <begin position="454"/>
        <end position="560"/>
    </location>
</feature>
<protein>
    <submittedName>
        <fullName evidence="7">Sulfate transporter/antisigma-factor antagonist STAS:Xanthine/uracil/vitamin C permease:Sulphate transporter</fullName>
    </submittedName>
</protein>
<evidence type="ECO:0000256" key="1">
    <source>
        <dbReference type="ARBA" id="ARBA00004141"/>
    </source>
</evidence>
<name>A0A975ZZ15_9BURK</name>
<dbReference type="InterPro" id="IPR011547">
    <property type="entry name" value="SLC26A/SulP_dom"/>
</dbReference>
<reference evidence="7 8" key="1">
    <citation type="submission" date="2018-01" db="EMBL/GenBank/DDBJ databases">
        <authorList>
            <person name="Clerissi C."/>
        </authorList>
    </citation>
    <scope>NUCLEOTIDE SEQUENCE [LARGE SCALE GENOMIC DNA]</scope>
    <source>
        <strain evidence="7">Cupriavidus sp. LMG 19464</strain>
    </source>
</reference>
<evidence type="ECO:0000313" key="7">
    <source>
        <dbReference type="EMBL" id="SOY46544.1"/>
    </source>
</evidence>
<feature type="transmembrane region" description="Helical" evidence="5">
    <location>
        <begin position="101"/>
        <end position="122"/>
    </location>
</feature>
<dbReference type="CDD" id="cd07042">
    <property type="entry name" value="STAS_SulP_like_sulfate_transporter"/>
    <property type="match status" value="1"/>
</dbReference>
<dbReference type="GO" id="GO:0016020">
    <property type="term" value="C:membrane"/>
    <property type="evidence" value="ECO:0007669"/>
    <property type="project" value="UniProtKB-SubCell"/>
</dbReference>
<keyword evidence="4 5" id="KW-0472">Membrane</keyword>
<accession>A0A975ZZ15</accession>
<feature type="transmembrane region" description="Helical" evidence="5">
    <location>
        <begin position="326"/>
        <end position="349"/>
    </location>
</feature>
<evidence type="ECO:0000313" key="8">
    <source>
        <dbReference type="Proteomes" id="UP000256780"/>
    </source>
</evidence>
<feature type="transmembrane region" description="Helical" evidence="5">
    <location>
        <begin position="205"/>
        <end position="227"/>
    </location>
</feature>
<dbReference type="Pfam" id="PF00916">
    <property type="entry name" value="Sulfate_transp"/>
    <property type="match status" value="1"/>
</dbReference>
<dbReference type="GO" id="GO:0055085">
    <property type="term" value="P:transmembrane transport"/>
    <property type="evidence" value="ECO:0007669"/>
    <property type="project" value="InterPro"/>
</dbReference>
<evidence type="ECO:0000256" key="3">
    <source>
        <dbReference type="ARBA" id="ARBA00022989"/>
    </source>
</evidence>
<dbReference type="InterPro" id="IPR001902">
    <property type="entry name" value="SLC26A/SulP_fam"/>
</dbReference>
<dbReference type="PROSITE" id="PS50801">
    <property type="entry name" value="STAS"/>
    <property type="match status" value="1"/>
</dbReference>
<evidence type="ECO:0000256" key="5">
    <source>
        <dbReference type="SAM" id="Phobius"/>
    </source>
</evidence>
<dbReference type="Proteomes" id="UP000256780">
    <property type="component" value="Chromosome CBM2587_a"/>
</dbReference>
<dbReference type="PANTHER" id="PTHR11814">
    <property type="entry name" value="SULFATE TRANSPORTER"/>
    <property type="match status" value="1"/>
</dbReference>
<comment type="subcellular location">
    <subcellularLocation>
        <location evidence="1">Membrane</location>
        <topology evidence="1">Multi-pass membrane protein</topology>
    </subcellularLocation>
</comment>
<feature type="transmembrane region" description="Helical" evidence="5">
    <location>
        <begin position="233"/>
        <end position="252"/>
    </location>
</feature>
<dbReference type="Gene3D" id="3.30.750.24">
    <property type="entry name" value="STAS domain"/>
    <property type="match status" value="1"/>
</dbReference>
<comment type="caution">
    <text evidence="7">The sequence shown here is derived from an EMBL/GenBank/DDBJ whole genome shotgun (WGS) entry which is preliminary data.</text>
</comment>
<feature type="transmembrane region" description="Helical" evidence="5">
    <location>
        <begin position="77"/>
        <end position="95"/>
    </location>
</feature>
<evidence type="ECO:0000256" key="2">
    <source>
        <dbReference type="ARBA" id="ARBA00022692"/>
    </source>
</evidence>
<feature type="transmembrane region" description="Helical" evidence="5">
    <location>
        <begin position="134"/>
        <end position="152"/>
    </location>
</feature>
<feature type="transmembrane region" description="Helical" evidence="5">
    <location>
        <begin position="179"/>
        <end position="198"/>
    </location>
</feature>
<dbReference type="EMBL" id="OFSQ01000008">
    <property type="protein sequence ID" value="SOY46544.1"/>
    <property type="molecule type" value="Genomic_DNA"/>
</dbReference>
<dbReference type="OrthoDB" id="9177189at2"/>
<feature type="transmembrane region" description="Helical" evidence="5">
    <location>
        <begin position="53"/>
        <end position="70"/>
    </location>
</feature>
<evidence type="ECO:0000256" key="4">
    <source>
        <dbReference type="ARBA" id="ARBA00023136"/>
    </source>
</evidence>
<dbReference type="RefSeq" id="WP_116356879.1">
    <property type="nucleotide sequence ID" value="NZ_LT976853.1"/>
</dbReference>
<evidence type="ECO:0000259" key="6">
    <source>
        <dbReference type="PROSITE" id="PS50801"/>
    </source>
</evidence>
<dbReference type="SUPFAM" id="SSF52091">
    <property type="entry name" value="SpoIIaa-like"/>
    <property type="match status" value="1"/>
</dbReference>
<dbReference type="AlphaFoldDB" id="A0A975ZZ15"/>
<keyword evidence="3 5" id="KW-1133">Transmembrane helix</keyword>